<feature type="domain" description="FAD-binding PCMH-type" evidence="4">
    <location>
        <begin position="44"/>
        <end position="215"/>
    </location>
</feature>
<dbReference type="InterPro" id="IPR016169">
    <property type="entry name" value="FAD-bd_PCMH_sub2"/>
</dbReference>
<evidence type="ECO:0000256" key="2">
    <source>
        <dbReference type="ARBA" id="ARBA00022827"/>
    </source>
</evidence>
<dbReference type="InterPro" id="IPR016167">
    <property type="entry name" value="FAD-bd_PCMH_sub1"/>
</dbReference>
<dbReference type="OrthoDB" id="9768764at2"/>
<sequence>MKTKWKISILTLLLIFYAFAFFHFSLKDDEHLPKNTVMDVSRLMPMKVKKVVKGKEVDELIDIMKEANKTGQKISIAGKRHSQGGHTFYKDAVVLDMQTHNKILKVDPSKKTVLVESGATWDDVQKAVNPYGLSVKVMQSQNIFTIGGSLSVNAHGRDIRYGSLIDTVNYFDLLTSEGKIIRVSREQNAEYFPLVLGGYGLFGVILDAELQLTEDELYTYRISAMDYNEYPTFFKEHVLEQPDVRMHLARISTAPGDGFLKDMYSEDYVLANQQSKLGDYQALKGEEGTFITKFMLGLSRDFDWGKKLFWESQKKYFSTIDGDYVSRNNAMRSESKFLEYEDSDDTDILQEYFIPVDEFTLFIDDLKKSLKGEDLDLMNITIRYTHQNQDAVLSYAKNDMFALVLLINQKKSESGKKETGRIIRKMIDVVLKHNGSYYLPYYSYPTKSQMKEAYPRTEEFFMKKRELDPKERFMNEFYEVYGK</sequence>
<keyword evidence="1" id="KW-0285">Flavoprotein</keyword>
<dbReference type="SUPFAM" id="SSF56176">
    <property type="entry name" value="FAD-binding/transporter-associated domain-like"/>
    <property type="match status" value="1"/>
</dbReference>
<dbReference type="GO" id="GO:0071949">
    <property type="term" value="F:FAD binding"/>
    <property type="evidence" value="ECO:0007669"/>
    <property type="project" value="InterPro"/>
</dbReference>
<dbReference type="Gene3D" id="3.30.43.10">
    <property type="entry name" value="Uridine Diphospho-n-acetylenolpyruvylglucosamine Reductase, domain 2"/>
    <property type="match status" value="1"/>
</dbReference>
<name>A0A370GRQ2_9BACI</name>
<evidence type="ECO:0000313" key="5">
    <source>
        <dbReference type="EMBL" id="RDI45926.1"/>
    </source>
</evidence>
<dbReference type="AlphaFoldDB" id="A0A370GRQ2"/>
<comment type="caution">
    <text evidence="5">The sequence shown here is derived from an EMBL/GenBank/DDBJ whole genome shotgun (WGS) entry which is preliminary data.</text>
</comment>
<dbReference type="Pfam" id="PF01565">
    <property type="entry name" value="FAD_binding_4"/>
    <property type="match status" value="1"/>
</dbReference>
<dbReference type="PANTHER" id="PTHR43762">
    <property type="entry name" value="L-GULONOLACTONE OXIDASE"/>
    <property type="match status" value="1"/>
</dbReference>
<proteinExistence type="predicted"/>
<dbReference type="Gene3D" id="3.40.462.10">
    <property type="entry name" value="FAD-linked oxidases, C-terminal domain"/>
    <property type="match status" value="1"/>
</dbReference>
<dbReference type="InterPro" id="IPR007173">
    <property type="entry name" value="ALO_C"/>
</dbReference>
<dbReference type="GO" id="GO:0003885">
    <property type="term" value="F:D-arabinono-1,4-lactone oxidase activity"/>
    <property type="evidence" value="ECO:0007669"/>
    <property type="project" value="InterPro"/>
</dbReference>
<dbReference type="InterPro" id="IPR016166">
    <property type="entry name" value="FAD-bd_PCMH"/>
</dbReference>
<keyword evidence="3" id="KW-0560">Oxidoreductase</keyword>
<keyword evidence="2" id="KW-0274">FAD</keyword>
<dbReference type="InterPro" id="IPR006094">
    <property type="entry name" value="Oxid_FAD_bind_N"/>
</dbReference>
<evidence type="ECO:0000313" key="6">
    <source>
        <dbReference type="Proteomes" id="UP000255326"/>
    </source>
</evidence>
<reference evidence="5 6" key="1">
    <citation type="submission" date="2018-07" db="EMBL/GenBank/DDBJ databases">
        <title>Genomic Encyclopedia of Type Strains, Phase IV (KMG-IV): sequencing the most valuable type-strain genomes for metagenomic binning, comparative biology and taxonomic classification.</title>
        <authorList>
            <person name="Goeker M."/>
        </authorList>
    </citation>
    <scope>NUCLEOTIDE SEQUENCE [LARGE SCALE GENOMIC DNA]</scope>
    <source>
        <strain evidence="5 6">DSM 25281</strain>
    </source>
</reference>
<dbReference type="InterPro" id="IPR016170">
    <property type="entry name" value="Cytok_DH_C_sf"/>
</dbReference>
<dbReference type="InterPro" id="IPR016164">
    <property type="entry name" value="FAD-linked_Oxase-like_C"/>
</dbReference>
<dbReference type="Proteomes" id="UP000255326">
    <property type="component" value="Unassembled WGS sequence"/>
</dbReference>
<protein>
    <submittedName>
        <fullName evidence="5">FAD/FMN-containing dehydrogenase</fullName>
    </submittedName>
</protein>
<keyword evidence="6" id="KW-1185">Reference proteome</keyword>
<gene>
    <name evidence="5" type="ORF">DFR59_102563</name>
</gene>
<evidence type="ECO:0000259" key="4">
    <source>
        <dbReference type="PROSITE" id="PS51387"/>
    </source>
</evidence>
<dbReference type="EMBL" id="QQAY01000002">
    <property type="protein sequence ID" value="RDI45926.1"/>
    <property type="molecule type" value="Genomic_DNA"/>
</dbReference>
<dbReference type="GO" id="GO:0016020">
    <property type="term" value="C:membrane"/>
    <property type="evidence" value="ECO:0007669"/>
    <property type="project" value="InterPro"/>
</dbReference>
<dbReference type="InterPro" id="IPR010031">
    <property type="entry name" value="FAD_lactone_oxidase-like"/>
</dbReference>
<evidence type="ECO:0000256" key="1">
    <source>
        <dbReference type="ARBA" id="ARBA00022630"/>
    </source>
</evidence>
<accession>A0A370GRQ2</accession>
<dbReference type="Pfam" id="PF04030">
    <property type="entry name" value="ALO"/>
    <property type="match status" value="1"/>
</dbReference>
<dbReference type="Gene3D" id="3.30.465.10">
    <property type="match status" value="1"/>
</dbReference>
<dbReference type="PANTHER" id="PTHR43762:SF1">
    <property type="entry name" value="D-ARABINONO-1,4-LACTONE OXIDASE"/>
    <property type="match status" value="1"/>
</dbReference>
<evidence type="ECO:0000256" key="3">
    <source>
        <dbReference type="ARBA" id="ARBA00023002"/>
    </source>
</evidence>
<dbReference type="PROSITE" id="PS51387">
    <property type="entry name" value="FAD_PCMH"/>
    <property type="match status" value="1"/>
</dbReference>
<dbReference type="SUPFAM" id="SSF55103">
    <property type="entry name" value="FAD-linked oxidases, C-terminal domain"/>
    <property type="match status" value="1"/>
</dbReference>
<organism evidence="5 6">
    <name type="scientific">Falsibacillus pallidus</name>
    <dbReference type="NCBI Taxonomy" id="493781"/>
    <lineage>
        <taxon>Bacteria</taxon>
        <taxon>Bacillati</taxon>
        <taxon>Bacillota</taxon>
        <taxon>Bacilli</taxon>
        <taxon>Bacillales</taxon>
        <taxon>Bacillaceae</taxon>
        <taxon>Falsibacillus</taxon>
    </lineage>
</organism>
<dbReference type="RefSeq" id="WP_114744723.1">
    <property type="nucleotide sequence ID" value="NZ_QQAY01000002.1"/>
</dbReference>
<dbReference type="InterPro" id="IPR036318">
    <property type="entry name" value="FAD-bd_PCMH-like_sf"/>
</dbReference>